<gene>
    <name evidence="9" type="ORF">PF327_02980</name>
</gene>
<dbReference type="InterPro" id="IPR036618">
    <property type="entry name" value="PtsI_HPr-bd_sf"/>
</dbReference>
<dbReference type="EMBL" id="JAQIBC010000001">
    <property type="protein sequence ID" value="MDM5263152.1"/>
    <property type="molecule type" value="Genomic_DNA"/>
</dbReference>
<dbReference type="SUPFAM" id="SSF51621">
    <property type="entry name" value="Phosphoenolpyruvate/pyruvate domain"/>
    <property type="match status" value="1"/>
</dbReference>
<dbReference type="InterPro" id="IPR050499">
    <property type="entry name" value="PEP-utilizing_PTS_enzyme"/>
</dbReference>
<keyword evidence="6" id="KW-0460">Magnesium</keyword>
<keyword evidence="4" id="KW-0479">Metal-binding</keyword>
<dbReference type="InterPro" id="IPR035895">
    <property type="entry name" value="HPr-like_sf"/>
</dbReference>
<accession>A0ABT7QQV2</accession>
<reference evidence="9" key="1">
    <citation type="submission" date="2023-01" db="EMBL/GenBank/DDBJ databases">
        <title>Sulfurovum sp. XTW-4 genome assembly.</title>
        <authorList>
            <person name="Wang J."/>
        </authorList>
    </citation>
    <scope>NUCLEOTIDE SEQUENCE</scope>
    <source>
        <strain evidence="9">XTW-4</strain>
    </source>
</reference>
<evidence type="ECO:0000313" key="9">
    <source>
        <dbReference type="EMBL" id="MDM5263152.1"/>
    </source>
</evidence>
<sequence length="608" mass="67733">MFLFKNLFSKPLSVPLTVTSNNGFHLRPVAQFASLAKSFSCQITATFNNKSVDTKSVNALLSLSLEKEDTFTLVAQGKKADEALEALQRLFEMLMQDDTEIKQIEKTAYSYEGLVIEGEIISEGIAIAPTYTYHKTEVQHDSEIDFEDALSESIEELNTLYHTKEKDENAAIYLAQKELLASLSTDCQTLAELEEKVEEESEKLAGTKLDAKKSDYQDILQRVKRHLGMEIKVTFPDTPFILLGSDLLPSEIDHLQQTNVAGVVLKETSINSHTAILLRSAGIFSLIADTQDIAEGETIILDAHAGVIVQDPSDHDLKKAKEHLEKDHTQKARSATKRFEPAVTREGRSIKVFANAADLNTAQTAKEEGAEGIGLLRSEFLFKDLKPSLEEQQKAYKEIFELFDDITVRTLDVGGDKALPYIEIPSEDNPFLGVRGVRLFHTHPELMEEQLHAIFLAAGDKPIKIMFPMISSVEEFTQTKSFAQNVAQKYQLDISHLQFGIMIEVPSVLFLLESLNDVVDFYSIGTNDLTQYLFAIERTHTLLKADALSPALFSAIERILDTATKPVSICGELAANKEAIPKLLNLGMETFSVSPRSIAQTKEEIRDV</sequence>
<keyword evidence="5" id="KW-0418">Kinase</keyword>
<dbReference type="Gene3D" id="1.10.274.10">
    <property type="entry name" value="PtsI, HPr-binding domain"/>
    <property type="match status" value="1"/>
</dbReference>
<dbReference type="Gene3D" id="3.30.1340.10">
    <property type="entry name" value="HPr-like"/>
    <property type="match status" value="1"/>
</dbReference>
<dbReference type="RefSeq" id="WP_289401261.1">
    <property type="nucleotide sequence ID" value="NZ_JAQIBC010000001.1"/>
</dbReference>
<evidence type="ECO:0000256" key="4">
    <source>
        <dbReference type="ARBA" id="ARBA00022723"/>
    </source>
</evidence>
<dbReference type="Gene3D" id="3.20.20.60">
    <property type="entry name" value="Phosphoenolpyruvate-binding domains"/>
    <property type="match status" value="1"/>
</dbReference>
<dbReference type="Pfam" id="PF02896">
    <property type="entry name" value="PEP-utilizers_C"/>
    <property type="match status" value="1"/>
</dbReference>
<evidence type="ECO:0000256" key="2">
    <source>
        <dbReference type="ARBA" id="ARBA00007837"/>
    </source>
</evidence>
<keyword evidence="3" id="KW-0808">Transferase</keyword>
<organism evidence="9 10">
    <name type="scientific">Sulfurovum xiamenensis</name>
    <dbReference type="NCBI Taxonomy" id="3019066"/>
    <lineage>
        <taxon>Bacteria</taxon>
        <taxon>Pseudomonadati</taxon>
        <taxon>Campylobacterota</taxon>
        <taxon>Epsilonproteobacteria</taxon>
        <taxon>Campylobacterales</taxon>
        <taxon>Sulfurovaceae</taxon>
        <taxon>Sulfurovum</taxon>
    </lineage>
</organism>
<dbReference type="PRINTS" id="PR00107">
    <property type="entry name" value="PHOSPHOCPHPR"/>
</dbReference>
<dbReference type="InterPro" id="IPR015813">
    <property type="entry name" value="Pyrv/PenolPyrv_kinase-like_dom"/>
</dbReference>
<dbReference type="PROSITE" id="PS51350">
    <property type="entry name" value="PTS_HPR_DOM"/>
    <property type="match status" value="1"/>
</dbReference>
<dbReference type="NCBIfam" id="TIGR01003">
    <property type="entry name" value="PTS_HPr_family"/>
    <property type="match status" value="1"/>
</dbReference>
<evidence type="ECO:0000256" key="3">
    <source>
        <dbReference type="ARBA" id="ARBA00022679"/>
    </source>
</evidence>
<evidence type="ECO:0000256" key="1">
    <source>
        <dbReference type="ARBA" id="ARBA00001946"/>
    </source>
</evidence>
<dbReference type="InterPro" id="IPR036637">
    <property type="entry name" value="Phosphohistidine_dom_sf"/>
</dbReference>
<dbReference type="InterPro" id="IPR000121">
    <property type="entry name" value="PEP_util_C"/>
</dbReference>
<dbReference type="Proteomes" id="UP001169066">
    <property type="component" value="Unassembled WGS sequence"/>
</dbReference>
<feature type="domain" description="HPr" evidence="8">
    <location>
        <begin position="11"/>
        <end position="106"/>
    </location>
</feature>
<dbReference type="PRINTS" id="PR01736">
    <property type="entry name" value="PHPHTRNFRASE"/>
</dbReference>
<evidence type="ECO:0000259" key="8">
    <source>
        <dbReference type="PROSITE" id="PS51350"/>
    </source>
</evidence>
<feature type="coiled-coil region" evidence="7">
    <location>
        <begin position="180"/>
        <end position="210"/>
    </location>
</feature>
<dbReference type="SUPFAM" id="SSF52009">
    <property type="entry name" value="Phosphohistidine domain"/>
    <property type="match status" value="1"/>
</dbReference>
<comment type="similarity">
    <text evidence="2">Belongs to the PEP-utilizing enzyme family.</text>
</comment>
<comment type="caution">
    <text evidence="9">The sequence shown here is derived from an EMBL/GenBank/DDBJ whole genome shotgun (WGS) entry which is preliminary data.</text>
</comment>
<dbReference type="SUPFAM" id="SSF55594">
    <property type="entry name" value="HPr-like"/>
    <property type="match status" value="1"/>
</dbReference>
<dbReference type="PANTHER" id="PTHR46244:SF6">
    <property type="entry name" value="PHOSPHOENOLPYRUVATE-PROTEIN PHOSPHOTRANSFERASE"/>
    <property type="match status" value="1"/>
</dbReference>
<proteinExistence type="inferred from homology"/>
<dbReference type="Pfam" id="PF00391">
    <property type="entry name" value="PEP-utilizers"/>
    <property type="match status" value="1"/>
</dbReference>
<dbReference type="PANTHER" id="PTHR46244">
    <property type="entry name" value="PHOSPHOENOLPYRUVATE-PROTEIN PHOSPHOTRANSFERASE"/>
    <property type="match status" value="1"/>
</dbReference>
<name>A0ABT7QQV2_9BACT</name>
<keyword evidence="7" id="KW-0175">Coiled coil</keyword>
<dbReference type="InterPro" id="IPR040442">
    <property type="entry name" value="Pyrv_kinase-like_dom_sf"/>
</dbReference>
<dbReference type="InterPro" id="IPR008279">
    <property type="entry name" value="PEP-util_enz_mobile_dom"/>
</dbReference>
<evidence type="ECO:0000256" key="7">
    <source>
        <dbReference type="SAM" id="Coils"/>
    </source>
</evidence>
<dbReference type="Pfam" id="PF00381">
    <property type="entry name" value="PTS-HPr"/>
    <property type="match status" value="1"/>
</dbReference>
<evidence type="ECO:0000256" key="5">
    <source>
        <dbReference type="ARBA" id="ARBA00022777"/>
    </source>
</evidence>
<comment type="cofactor">
    <cofactor evidence="1">
        <name>Mg(2+)</name>
        <dbReference type="ChEBI" id="CHEBI:18420"/>
    </cofactor>
</comment>
<evidence type="ECO:0000256" key="6">
    <source>
        <dbReference type="ARBA" id="ARBA00022842"/>
    </source>
</evidence>
<keyword evidence="10" id="KW-1185">Reference proteome</keyword>
<evidence type="ECO:0000313" key="10">
    <source>
        <dbReference type="Proteomes" id="UP001169066"/>
    </source>
</evidence>
<dbReference type="Gene3D" id="3.50.30.10">
    <property type="entry name" value="Phosphohistidine domain"/>
    <property type="match status" value="1"/>
</dbReference>
<protein>
    <submittedName>
        <fullName evidence="9">HPr family phosphocarrier protein</fullName>
    </submittedName>
</protein>
<dbReference type="InterPro" id="IPR000032">
    <property type="entry name" value="HPr-like"/>
</dbReference>